<evidence type="ECO:0000313" key="11">
    <source>
        <dbReference type="Proteomes" id="UP000175168"/>
    </source>
</evidence>
<keyword evidence="11" id="KW-1185">Reference proteome</keyword>
<dbReference type="OrthoDB" id="680at10239"/>
<evidence type="ECO:0000256" key="7">
    <source>
        <dbReference type="ARBA" id="ARBA00025279"/>
    </source>
</evidence>
<dbReference type="InterPro" id="IPR027417">
    <property type="entry name" value="P-loop_NTPase"/>
</dbReference>
<evidence type="ECO:0000313" key="10">
    <source>
        <dbReference type="EMBL" id="AAG45746.1"/>
    </source>
</evidence>
<dbReference type="GeneID" id="918581"/>
<gene>
    <name evidence="10" type="primary">HVT016</name>
</gene>
<dbReference type="InterPro" id="IPR003450">
    <property type="entry name" value="Replication_origin-bd"/>
</dbReference>
<dbReference type="RefSeq" id="NP_073302.1">
    <property type="nucleotide sequence ID" value="NC_002641.1"/>
</dbReference>
<dbReference type="SMART" id="SM00487">
    <property type="entry name" value="DEXDc"/>
    <property type="match status" value="1"/>
</dbReference>
<sequence>MIDYASSASLSRMLYGKDLIEWIAKNRPAITVERQSDGPVAFPSPLCTGARSTLVVRAPMGSGKTTALLCWLRSLLCNSLTSVLIVSCRRSFTETLSGRLNNGGIAGFVTYLTAGDYIMKGKQFYRLLVQIESLHRIDHKLLHSYDIVILDEIMSTIGQLFSPTMKHLRKVDSMLTSLLRKCPQIVAMDATINAQLVDMLAFLRGEENIHVIIGEYASRGFSMRCCKILRSLGTDTLLNVLNPTNSKGTPQIQNTSDLIRSTSRSYLQQSTFFYELGRRLEGGLNVCIFSSTISFSEIAARFCLAYTNAVLVLNSTRDEPVDMNLWSNYRVVIYTTVVTVGLSFNTTHFHSMMAYVKPTINGPDMVSVYQSLGRIRSLRLNEVLIYMDASGARSDPIFTPMLLNHVIDKNGGWATGFYQVTNMLCRNFRRDCFPTFGLSELLFLFPRFKYKHLFERCTLNNISDSLNIIHALLESNLMQVTFDGCDHGFDSDTFFSFLMALRTDSLASQKDLKLVRGQAVCNIPLEVDILDSDVVAVFVRKYIKPTISFQSLSTFLTKLSEPIARDQFINITMLDACRATPAALYSEAVFRRIYDFYASGSIPIIGSNGKLDTVSLTPDFNTSGRWDLYRLCCKWADSLHINPLEGNNCSIDPSLLLQLVNTDYSTYARAVLEVARCYLLDAQTATKRPVITTKNVLSGLNNKHCNQLSNIEHAVSLLKATWEILFGLRVVKSTSTFPGGKKVKNLRKAEIEALLDGVGINRTLVKTHKDLYRLLMKNKVAFQNPRYEIRRPKWYDLIRSRLDTELGIYHDIMELETVLAEVPASYWPAIDGAIDFHRL</sequence>
<proteinExistence type="inferred from homology"/>
<dbReference type="EMBL" id="AF291866">
    <property type="protein sequence ID" value="AAG45746.1"/>
    <property type="molecule type" value="Genomic_DNA"/>
</dbReference>
<comment type="similarity">
    <text evidence="1">Belongs to the herpesviridae OriBP family.</text>
</comment>
<protein>
    <recommendedName>
        <fullName evidence="2">Replication origin-binding protein</fullName>
    </recommendedName>
    <alternativeName>
        <fullName evidence="8">OriBP</fullName>
    </alternativeName>
</protein>
<evidence type="ECO:0000256" key="3">
    <source>
        <dbReference type="ARBA" id="ARBA00022705"/>
    </source>
</evidence>
<organismHost>
    <name type="scientific">Meleagris gallopavo</name>
    <name type="common">Wild turkey</name>
    <dbReference type="NCBI Taxonomy" id="9103"/>
</organismHost>
<reference evidence="10 11" key="1">
    <citation type="journal article" date="2001" name="J. Virol.">
        <title>The genome of turkey herpesvirus.</title>
        <authorList>
            <person name="Afonso C.L."/>
            <person name="Tulman E.R."/>
            <person name="Lu Z."/>
            <person name="Zsak L."/>
            <person name="Rock D.L."/>
            <person name="Kutish G.F."/>
        </authorList>
    </citation>
    <scope>NUCLEOTIDE SEQUENCE [LARGE SCALE GENOMIC DNA]</scope>
    <source>
        <strain evidence="10">FC126</strain>
    </source>
</reference>
<name>Q9DPS5_MEHV1</name>
<evidence type="ECO:0000256" key="4">
    <source>
        <dbReference type="ARBA" id="ARBA00022741"/>
    </source>
</evidence>
<dbReference type="Pfam" id="PF02399">
    <property type="entry name" value="Herpes_ori_bp"/>
    <property type="match status" value="1"/>
</dbReference>
<evidence type="ECO:0000256" key="8">
    <source>
        <dbReference type="ARBA" id="ARBA00031715"/>
    </source>
</evidence>
<organismHost>
    <name type="scientific">Gallus gallus</name>
    <name type="common">Chicken</name>
    <dbReference type="NCBI Taxonomy" id="9031"/>
</organismHost>
<dbReference type="InterPro" id="IPR003593">
    <property type="entry name" value="AAA+_ATPase"/>
</dbReference>
<dbReference type="GO" id="GO:0003688">
    <property type="term" value="F:DNA replication origin binding"/>
    <property type="evidence" value="ECO:0007669"/>
    <property type="project" value="InterPro"/>
</dbReference>
<evidence type="ECO:0000256" key="6">
    <source>
        <dbReference type="ARBA" id="ARBA00023125"/>
    </source>
</evidence>
<evidence type="ECO:0000259" key="9">
    <source>
        <dbReference type="PROSITE" id="PS51192"/>
    </source>
</evidence>
<dbReference type="SMART" id="SM00382">
    <property type="entry name" value="AAA"/>
    <property type="match status" value="1"/>
</dbReference>
<dbReference type="GO" id="GO:0005524">
    <property type="term" value="F:ATP binding"/>
    <property type="evidence" value="ECO:0007669"/>
    <property type="project" value="UniProtKB-KW"/>
</dbReference>
<dbReference type="PROSITE" id="PS51192">
    <property type="entry name" value="HELICASE_ATP_BIND_1"/>
    <property type="match status" value="1"/>
</dbReference>
<dbReference type="Proteomes" id="UP000175168">
    <property type="component" value="Segment"/>
</dbReference>
<keyword evidence="6" id="KW-0238">DNA-binding</keyword>
<dbReference type="InterPro" id="IPR014001">
    <property type="entry name" value="Helicase_ATP-bd"/>
</dbReference>
<keyword evidence="5" id="KW-0067">ATP-binding</keyword>
<dbReference type="KEGG" id="vg:918581"/>
<evidence type="ECO:0000256" key="5">
    <source>
        <dbReference type="ARBA" id="ARBA00022840"/>
    </source>
</evidence>
<keyword evidence="4" id="KW-0547">Nucleotide-binding</keyword>
<evidence type="ECO:0000256" key="2">
    <source>
        <dbReference type="ARBA" id="ARBA00014069"/>
    </source>
</evidence>
<organism evidence="10 11">
    <name type="scientific">Meleagrid herpesvirus 1</name>
    <name type="common">MeHV-1</name>
    <name type="synonym">Turkey herpesvirus</name>
    <dbReference type="NCBI Taxonomy" id="37108"/>
    <lineage>
        <taxon>Viruses</taxon>
        <taxon>Duplodnaviria</taxon>
        <taxon>Heunggongvirae</taxon>
        <taxon>Peploviricota</taxon>
        <taxon>Herviviricetes</taxon>
        <taxon>Herpesvirales</taxon>
        <taxon>Orthoherpesviridae</taxon>
        <taxon>Alphaherpesvirinae</taxon>
        <taxon>Mardivirus</taxon>
        <taxon>Mardivirus meleagridalpha1</taxon>
    </lineage>
</organism>
<dbReference type="SUPFAM" id="SSF52540">
    <property type="entry name" value="P-loop containing nucleoside triphosphate hydrolases"/>
    <property type="match status" value="1"/>
</dbReference>
<accession>Q9DPS5</accession>
<evidence type="ECO:0000256" key="1">
    <source>
        <dbReference type="ARBA" id="ARBA00007195"/>
    </source>
</evidence>
<dbReference type="Gene3D" id="3.40.50.300">
    <property type="entry name" value="P-loop containing nucleotide triphosphate hydrolases"/>
    <property type="match status" value="1"/>
</dbReference>
<feature type="domain" description="Helicase ATP-binding" evidence="9">
    <location>
        <begin position="45"/>
        <end position="210"/>
    </location>
</feature>
<keyword evidence="3" id="KW-0235">DNA replication</keyword>
<dbReference type="GO" id="GO:0006260">
    <property type="term" value="P:DNA replication"/>
    <property type="evidence" value="ECO:0007669"/>
    <property type="project" value="UniProtKB-KW"/>
</dbReference>
<comment type="function">
    <text evidence="7">Functions as a docking protein to recruit essential components of the viral replication machinery to viral DNA origins. In the presence of the major DNA-binding protein, opens dsDNA leading to a conformational change in the origin that facilitates DNA unwinding and subsequent replication.</text>
</comment>